<evidence type="ECO:0000256" key="8">
    <source>
        <dbReference type="SAM" id="Phobius"/>
    </source>
</evidence>
<keyword evidence="5 8" id="KW-0812">Transmembrane</keyword>
<dbReference type="GO" id="GO:0015628">
    <property type="term" value="P:protein secretion by the type II secretion system"/>
    <property type="evidence" value="ECO:0007669"/>
    <property type="project" value="TreeGrafter"/>
</dbReference>
<protein>
    <submittedName>
        <fullName evidence="9">General secretion pathway protein J</fullName>
    </submittedName>
</protein>
<keyword evidence="7 8" id="KW-0472">Membrane</keyword>
<dbReference type="OrthoDB" id="9151668at2"/>
<evidence type="ECO:0000256" key="2">
    <source>
        <dbReference type="ARBA" id="ARBA00022475"/>
    </source>
</evidence>
<proteinExistence type="predicted"/>
<keyword evidence="4" id="KW-0997">Cell inner membrane</keyword>
<dbReference type="AlphaFoldDB" id="A0A157SM52"/>
<reference evidence="9 10" key="1">
    <citation type="submission" date="2016-04" db="EMBL/GenBank/DDBJ databases">
        <authorList>
            <consortium name="Pathogen Informatics"/>
        </authorList>
    </citation>
    <scope>NUCLEOTIDE SEQUENCE [LARGE SCALE GENOMIC DNA]</scope>
    <source>
        <strain evidence="9 10">H050680373</strain>
    </source>
</reference>
<evidence type="ECO:0000256" key="3">
    <source>
        <dbReference type="ARBA" id="ARBA00022481"/>
    </source>
</evidence>
<dbReference type="InterPro" id="IPR012902">
    <property type="entry name" value="N_methyl_site"/>
</dbReference>
<dbReference type="NCBIfam" id="TIGR02532">
    <property type="entry name" value="IV_pilin_GFxxxE"/>
    <property type="match status" value="1"/>
</dbReference>
<accession>A0A157SM52</accession>
<organism evidence="9 10">
    <name type="scientific">Bordetella ansorpii</name>
    <dbReference type="NCBI Taxonomy" id="288768"/>
    <lineage>
        <taxon>Bacteria</taxon>
        <taxon>Pseudomonadati</taxon>
        <taxon>Pseudomonadota</taxon>
        <taxon>Betaproteobacteria</taxon>
        <taxon>Burkholderiales</taxon>
        <taxon>Alcaligenaceae</taxon>
        <taxon>Bordetella</taxon>
    </lineage>
</organism>
<dbReference type="Proteomes" id="UP000076848">
    <property type="component" value="Unassembled WGS sequence"/>
</dbReference>
<dbReference type="GO" id="GO:0005886">
    <property type="term" value="C:plasma membrane"/>
    <property type="evidence" value="ECO:0007669"/>
    <property type="project" value="UniProtKB-SubCell"/>
</dbReference>
<keyword evidence="2" id="KW-1003">Cell membrane</keyword>
<comment type="subcellular location">
    <subcellularLocation>
        <location evidence="1">Cell inner membrane</location>
        <topology evidence="1">Single-pass membrane protein</topology>
    </subcellularLocation>
</comment>
<dbReference type="Pfam" id="PF07963">
    <property type="entry name" value="N_methyl"/>
    <property type="match status" value="1"/>
</dbReference>
<dbReference type="SUPFAM" id="SSF54523">
    <property type="entry name" value="Pili subunits"/>
    <property type="match status" value="1"/>
</dbReference>
<dbReference type="PROSITE" id="PS00409">
    <property type="entry name" value="PROKAR_NTER_METHYL"/>
    <property type="match status" value="1"/>
</dbReference>
<dbReference type="EMBL" id="FKIF01000007">
    <property type="protein sequence ID" value="SAI71394.1"/>
    <property type="molecule type" value="Genomic_DNA"/>
</dbReference>
<dbReference type="InterPro" id="IPR045584">
    <property type="entry name" value="Pilin-like"/>
</dbReference>
<sequence>MSARPFEAARGRRQRGFTLIEVLVAIALMALVSLMAWRGLAQVSDAREWIDAEAQDNDMVVRVLGQIERDVDQAYVGPRSAAPDGALPDGVNVLRGNGAAPLLDIVRAAPDQPGMWQRVVWQLRPDGLWRYVGAAGTRYPLPAPDTGALVMPQVTALRLRAWVPGSGWANLPAALPAQATGLDIALERRHREVLQQFNRILVLQ</sequence>
<feature type="transmembrane region" description="Helical" evidence="8">
    <location>
        <begin position="16"/>
        <end position="37"/>
    </location>
</feature>
<evidence type="ECO:0000313" key="9">
    <source>
        <dbReference type="EMBL" id="SAI71394.1"/>
    </source>
</evidence>
<evidence type="ECO:0000256" key="5">
    <source>
        <dbReference type="ARBA" id="ARBA00022692"/>
    </source>
</evidence>
<keyword evidence="3" id="KW-0488">Methylation</keyword>
<evidence type="ECO:0000256" key="4">
    <source>
        <dbReference type="ARBA" id="ARBA00022519"/>
    </source>
</evidence>
<dbReference type="InterPro" id="IPR051621">
    <property type="entry name" value="T2SS_protein_J"/>
</dbReference>
<evidence type="ECO:0000256" key="1">
    <source>
        <dbReference type="ARBA" id="ARBA00004377"/>
    </source>
</evidence>
<dbReference type="RefSeq" id="WP_066129816.1">
    <property type="nucleotide sequence ID" value="NZ_FKIF01000007.1"/>
</dbReference>
<dbReference type="PANTHER" id="PTHR39583:SF2">
    <property type="entry name" value="TYPE II SECRETION SYSTEM PROTEIN J"/>
    <property type="match status" value="1"/>
</dbReference>
<dbReference type="PANTHER" id="PTHR39583">
    <property type="entry name" value="TYPE II SECRETION SYSTEM PROTEIN J-RELATED"/>
    <property type="match status" value="1"/>
</dbReference>
<dbReference type="STRING" id="288768.SAMEA3906486_03509"/>
<name>A0A157SM52_9BORD</name>
<evidence type="ECO:0000313" key="10">
    <source>
        <dbReference type="Proteomes" id="UP000076848"/>
    </source>
</evidence>
<evidence type="ECO:0000256" key="6">
    <source>
        <dbReference type="ARBA" id="ARBA00022989"/>
    </source>
</evidence>
<keyword evidence="10" id="KW-1185">Reference proteome</keyword>
<evidence type="ECO:0000256" key="7">
    <source>
        <dbReference type="ARBA" id="ARBA00023136"/>
    </source>
</evidence>
<gene>
    <name evidence="9" type="primary">gspJ_2</name>
    <name evidence="9" type="ORF">SAMEA3906486_03509</name>
</gene>
<keyword evidence="6 8" id="KW-1133">Transmembrane helix</keyword>